<evidence type="ECO:0000313" key="1">
    <source>
        <dbReference type="EMBL" id="OAD67866.1"/>
    </source>
</evidence>
<gene>
    <name evidence="1" type="ORF">PHYBLDRAFT_150947</name>
</gene>
<evidence type="ECO:0008006" key="3">
    <source>
        <dbReference type="Google" id="ProtNLM"/>
    </source>
</evidence>
<protein>
    <recommendedName>
        <fullName evidence="3">MULE transposase domain-containing protein</fullName>
    </recommendedName>
</protein>
<proteinExistence type="predicted"/>
<dbReference type="GeneID" id="28993485"/>
<evidence type="ECO:0000313" key="2">
    <source>
        <dbReference type="Proteomes" id="UP000077315"/>
    </source>
</evidence>
<dbReference type="STRING" id="763407.A0A167KDX8"/>
<dbReference type="OrthoDB" id="2422867at2759"/>
<dbReference type="RefSeq" id="XP_018285906.1">
    <property type="nucleotide sequence ID" value="XM_018432579.1"/>
</dbReference>
<dbReference type="Proteomes" id="UP000077315">
    <property type="component" value="Unassembled WGS sequence"/>
</dbReference>
<reference evidence="2" key="1">
    <citation type="submission" date="2015-06" db="EMBL/GenBank/DDBJ databases">
        <title>Expansion of signal transduction pathways in fungi by whole-genome duplication.</title>
        <authorList>
            <consortium name="DOE Joint Genome Institute"/>
            <person name="Corrochano L.M."/>
            <person name="Kuo A."/>
            <person name="Marcet-Houben M."/>
            <person name="Polaino S."/>
            <person name="Salamov A."/>
            <person name="Villalobos J.M."/>
            <person name="Alvarez M.I."/>
            <person name="Avalos J."/>
            <person name="Benito E.P."/>
            <person name="Benoit I."/>
            <person name="Burger G."/>
            <person name="Camino L.P."/>
            <person name="Canovas D."/>
            <person name="Cerda-Olmedo E."/>
            <person name="Cheng J.-F."/>
            <person name="Dominguez A."/>
            <person name="Elias M."/>
            <person name="Eslava A.P."/>
            <person name="Glaser F."/>
            <person name="Grimwood J."/>
            <person name="Gutierrez G."/>
            <person name="Heitman J."/>
            <person name="Henrissat B."/>
            <person name="Iturriaga E.A."/>
            <person name="Lang B.F."/>
            <person name="Lavin J.L."/>
            <person name="Lee S."/>
            <person name="Li W."/>
            <person name="Lindquist E."/>
            <person name="Lopez-Garcia S."/>
            <person name="Luque E.M."/>
            <person name="Marcos A.T."/>
            <person name="Martin J."/>
            <person name="McCluskey K."/>
            <person name="Medina H.R."/>
            <person name="Miralles-Duran A."/>
            <person name="Miyazaki A."/>
            <person name="Munoz-Torres E."/>
            <person name="Oguiza J.A."/>
            <person name="Ohm R."/>
            <person name="Olmedo M."/>
            <person name="Orejas M."/>
            <person name="Ortiz-Castellanos L."/>
            <person name="Pisabarro A.G."/>
            <person name="Rodriguez-Romero J."/>
            <person name="Ruiz-Herrera J."/>
            <person name="Ruiz-Vazquez R."/>
            <person name="Sanz C."/>
            <person name="Schackwitz W."/>
            <person name="Schmutz J."/>
            <person name="Shahriari M."/>
            <person name="Shelest E."/>
            <person name="Silva-Franco F."/>
            <person name="Soanes D."/>
            <person name="Syed K."/>
            <person name="Tagua V.G."/>
            <person name="Talbot N.J."/>
            <person name="Thon M."/>
            <person name="De vries R.P."/>
            <person name="Wiebenga A."/>
            <person name="Yadav J.S."/>
            <person name="Braun E.L."/>
            <person name="Baker S."/>
            <person name="Garre V."/>
            <person name="Horwitz B."/>
            <person name="Torres-Martinez S."/>
            <person name="Idnurm A."/>
            <person name="Herrera-Estrella A."/>
            <person name="Gabaldon T."/>
            <person name="Grigoriev I.V."/>
        </authorList>
    </citation>
    <scope>NUCLEOTIDE SEQUENCE [LARGE SCALE GENOMIC DNA]</scope>
    <source>
        <strain evidence="2">NRRL 1555(-)</strain>
    </source>
</reference>
<dbReference type="EMBL" id="KV440997">
    <property type="protein sequence ID" value="OAD67866.1"/>
    <property type="molecule type" value="Genomic_DNA"/>
</dbReference>
<dbReference type="AlphaFoldDB" id="A0A167KDX8"/>
<name>A0A167KDX8_PHYB8</name>
<dbReference type="VEuPathDB" id="FungiDB:PHYBLDRAFT_150947"/>
<dbReference type="InParanoid" id="A0A167KDX8"/>
<organism evidence="1 2">
    <name type="scientific">Phycomyces blakesleeanus (strain ATCC 8743b / DSM 1359 / FGSC 10004 / NBRC 33097 / NRRL 1555)</name>
    <dbReference type="NCBI Taxonomy" id="763407"/>
    <lineage>
        <taxon>Eukaryota</taxon>
        <taxon>Fungi</taxon>
        <taxon>Fungi incertae sedis</taxon>
        <taxon>Mucoromycota</taxon>
        <taxon>Mucoromycotina</taxon>
        <taxon>Mucoromycetes</taxon>
        <taxon>Mucorales</taxon>
        <taxon>Phycomycetaceae</taxon>
        <taxon>Phycomyces</taxon>
    </lineage>
</organism>
<accession>A0A167KDX8</accession>
<sequence>MSNFNNTNYFAIASEASSKKYDAALTEFNSIFLAGREFFSTVAIREAVKAYGAKHNIIFTTYSSSSTRIRMISKPYGEYRNTEKAEKVVSEASVNQEIPLPGWERQRKDGKIVAHSCKIKYNHAIVEDRRAYFIHQKLLPEVMTLVTKHLEDNDDILTSSSYTVGNSEGNNISMVFFFHEDTIGNARRMPETIVTDATYKINSYRITYVNFFGISNVSGDIRTTLKTFTITGPWVEQETIDNCLWVLGCLRDAFWLDVSDSSSNSENNHNSTTTTTALLPRAFITDNEKSLRNSITGAFPESKKLVCSKCIKDNFKK</sequence>
<keyword evidence="2" id="KW-1185">Reference proteome</keyword>